<dbReference type="GO" id="GO:0005886">
    <property type="term" value="C:plasma membrane"/>
    <property type="evidence" value="ECO:0007669"/>
    <property type="project" value="UniProtKB-SubCell"/>
</dbReference>
<dbReference type="AlphaFoldDB" id="A0A6G3XKV9"/>
<feature type="non-terminal residue" evidence="7">
    <location>
        <position position="58"/>
    </location>
</feature>
<dbReference type="InterPro" id="IPR020846">
    <property type="entry name" value="MFS_dom"/>
</dbReference>
<evidence type="ECO:0000256" key="5">
    <source>
        <dbReference type="SAM" id="Phobius"/>
    </source>
</evidence>
<keyword evidence="3 5" id="KW-1133">Transmembrane helix</keyword>
<keyword evidence="2 5" id="KW-0812">Transmembrane</keyword>
<feature type="transmembrane region" description="Helical" evidence="5">
    <location>
        <begin position="28"/>
        <end position="55"/>
    </location>
</feature>
<evidence type="ECO:0000256" key="1">
    <source>
        <dbReference type="ARBA" id="ARBA00004651"/>
    </source>
</evidence>
<keyword evidence="4 5" id="KW-0472">Membrane</keyword>
<dbReference type="SUPFAM" id="SSF103473">
    <property type="entry name" value="MFS general substrate transporter"/>
    <property type="match status" value="1"/>
</dbReference>
<dbReference type="EMBL" id="JAAGMN010007292">
    <property type="protein sequence ID" value="NEE18439.1"/>
    <property type="molecule type" value="Genomic_DNA"/>
</dbReference>
<dbReference type="PROSITE" id="PS50850">
    <property type="entry name" value="MFS"/>
    <property type="match status" value="1"/>
</dbReference>
<proteinExistence type="predicted"/>
<dbReference type="GO" id="GO:0022857">
    <property type="term" value="F:transmembrane transporter activity"/>
    <property type="evidence" value="ECO:0007669"/>
    <property type="project" value="InterPro"/>
</dbReference>
<evidence type="ECO:0000256" key="2">
    <source>
        <dbReference type="ARBA" id="ARBA00022692"/>
    </source>
</evidence>
<sequence length="58" mass="6001">MTTASDQAPAAQSAAAPPPVLDRRRRNIVFATIVLGMLLAALDQTIVGTALPTIVSDL</sequence>
<comment type="subcellular location">
    <subcellularLocation>
        <location evidence="1">Cell membrane</location>
        <topology evidence="1">Multi-pass membrane protein</topology>
    </subcellularLocation>
</comment>
<evidence type="ECO:0000256" key="4">
    <source>
        <dbReference type="ARBA" id="ARBA00023136"/>
    </source>
</evidence>
<evidence type="ECO:0000256" key="3">
    <source>
        <dbReference type="ARBA" id="ARBA00022989"/>
    </source>
</evidence>
<protein>
    <submittedName>
        <fullName evidence="7">MFS transporter</fullName>
    </submittedName>
</protein>
<comment type="caution">
    <text evidence="7">The sequence shown here is derived from an EMBL/GenBank/DDBJ whole genome shotgun (WGS) entry which is preliminary data.</text>
</comment>
<accession>A0A6G3XKV9</accession>
<dbReference type="InterPro" id="IPR036259">
    <property type="entry name" value="MFS_trans_sf"/>
</dbReference>
<gene>
    <name evidence="7" type="ORF">G3M58_69725</name>
</gene>
<evidence type="ECO:0000313" key="7">
    <source>
        <dbReference type="EMBL" id="NEE18439.1"/>
    </source>
</evidence>
<reference evidence="7" key="1">
    <citation type="submission" date="2020-01" db="EMBL/GenBank/DDBJ databases">
        <title>Insect and environment-associated Actinomycetes.</title>
        <authorList>
            <person name="Currrie C."/>
            <person name="Chevrette M."/>
            <person name="Carlson C."/>
            <person name="Stubbendieck R."/>
            <person name="Wendt-Pienkowski E."/>
        </authorList>
    </citation>
    <scope>NUCLEOTIDE SEQUENCE</scope>
    <source>
        <strain evidence="7">SID7499</strain>
    </source>
</reference>
<evidence type="ECO:0000259" key="6">
    <source>
        <dbReference type="PROSITE" id="PS50850"/>
    </source>
</evidence>
<name>A0A6G3XKV9_9ACTN</name>
<feature type="domain" description="Major facilitator superfamily (MFS) profile" evidence="6">
    <location>
        <begin position="29"/>
        <end position="58"/>
    </location>
</feature>
<organism evidence="7">
    <name type="scientific">Streptomyces sp. SID7499</name>
    <dbReference type="NCBI Taxonomy" id="2706086"/>
    <lineage>
        <taxon>Bacteria</taxon>
        <taxon>Bacillati</taxon>
        <taxon>Actinomycetota</taxon>
        <taxon>Actinomycetes</taxon>
        <taxon>Kitasatosporales</taxon>
        <taxon>Streptomycetaceae</taxon>
        <taxon>Streptomyces</taxon>
    </lineage>
</organism>